<organism evidence="2 3">
    <name type="scientific">Ewingella americana</name>
    <dbReference type="NCBI Taxonomy" id="41202"/>
    <lineage>
        <taxon>Bacteria</taxon>
        <taxon>Pseudomonadati</taxon>
        <taxon>Pseudomonadota</taxon>
        <taxon>Gammaproteobacteria</taxon>
        <taxon>Enterobacterales</taxon>
        <taxon>Yersiniaceae</taxon>
        <taxon>Ewingella</taxon>
    </lineage>
</organism>
<sequence length="95" mass="10855">MKNNIEERQFAGCKTVVGEQVLCADVAVPQHAVQMQNTKAGWAKQTIAVLHSWNERRISRKILESLSNDQLKDIGLARDDIEKEFPKAIWPTWPK</sequence>
<dbReference type="OrthoDB" id="6505244at2"/>
<name>A0A502GV54_9GAMM</name>
<evidence type="ECO:0000259" key="1">
    <source>
        <dbReference type="Pfam" id="PF06568"/>
    </source>
</evidence>
<dbReference type="Proteomes" id="UP000317663">
    <property type="component" value="Unassembled WGS sequence"/>
</dbReference>
<evidence type="ECO:0000313" key="2">
    <source>
        <dbReference type="EMBL" id="TPG64856.1"/>
    </source>
</evidence>
<dbReference type="RefSeq" id="WP_140469943.1">
    <property type="nucleotide sequence ID" value="NZ_RCZD01000001.1"/>
</dbReference>
<dbReference type="InterPro" id="IPR009506">
    <property type="entry name" value="YjiS-like"/>
</dbReference>
<dbReference type="AlphaFoldDB" id="A0A502GV54"/>
<accession>A0A502GV54</accession>
<gene>
    <name evidence="2" type="ORF">EAH77_00980</name>
</gene>
<evidence type="ECO:0000313" key="3">
    <source>
        <dbReference type="Proteomes" id="UP000317663"/>
    </source>
</evidence>
<comment type="caution">
    <text evidence="2">The sequence shown here is derived from an EMBL/GenBank/DDBJ whole genome shotgun (WGS) entry which is preliminary data.</text>
</comment>
<dbReference type="Pfam" id="PF06568">
    <property type="entry name" value="YjiS-like"/>
    <property type="match status" value="1"/>
</dbReference>
<keyword evidence="3" id="KW-1185">Reference proteome</keyword>
<proteinExistence type="predicted"/>
<dbReference type="EMBL" id="RCZD01000001">
    <property type="protein sequence ID" value="TPG64856.1"/>
    <property type="molecule type" value="Genomic_DNA"/>
</dbReference>
<reference evidence="2 3" key="1">
    <citation type="journal article" date="2019" name="Environ. Microbiol.">
        <title>Species interactions and distinct microbial communities in high Arctic permafrost affected cryosols are associated with the CH4 and CO2 gas fluxes.</title>
        <authorList>
            <person name="Altshuler I."/>
            <person name="Hamel J."/>
            <person name="Turney S."/>
            <person name="Magnuson E."/>
            <person name="Levesque R."/>
            <person name="Greer C."/>
            <person name="Whyte L.G."/>
        </authorList>
    </citation>
    <scope>NUCLEOTIDE SEQUENCE [LARGE SCALE GENOMIC DNA]</scope>
    <source>
        <strain evidence="2 3">E4</strain>
    </source>
</reference>
<protein>
    <submittedName>
        <fullName evidence="2">DUF1127 domain-containing protein</fullName>
    </submittedName>
</protein>
<feature type="domain" description="YjiS-like" evidence="1">
    <location>
        <begin position="47"/>
        <end position="82"/>
    </location>
</feature>